<sequence length="193" mass="20966">MMTRLTIRERIEPTLQRARLERDKFARQARDSSLLLNFAIGAQVVLGAMTTGLSAALAGSSQGSSATAVLGGLSTIIAGYMARARGSPEPELSLTRTKNLSQFIRESEAFQLDYGHLHGVEHNQNPGSEGSLDEGTQVEKYLDARLEELRVRLEEMLGPQGGETQPAEQPGNIAAYRGSEVPPHFSMQMKSPV</sequence>
<dbReference type="EMBL" id="ML178840">
    <property type="protein sequence ID" value="TFK98292.1"/>
    <property type="molecule type" value="Genomic_DNA"/>
</dbReference>
<accession>A0A5C3Q8H9</accession>
<keyword evidence="5" id="KW-1185">Reference proteome</keyword>
<dbReference type="InterPro" id="IPR041622">
    <property type="entry name" value="SLATT_fungi"/>
</dbReference>
<feature type="region of interest" description="Disordered" evidence="1">
    <location>
        <begin position="159"/>
        <end position="193"/>
    </location>
</feature>
<name>A0A5C3Q8H9_9AGAR</name>
<proteinExistence type="predicted"/>
<dbReference type="OrthoDB" id="3245801at2759"/>
<evidence type="ECO:0000313" key="4">
    <source>
        <dbReference type="EMBL" id="TFK98292.1"/>
    </source>
</evidence>
<evidence type="ECO:0000313" key="5">
    <source>
        <dbReference type="Proteomes" id="UP000305067"/>
    </source>
</evidence>
<reference evidence="4 5" key="1">
    <citation type="journal article" date="2019" name="Nat. Ecol. Evol.">
        <title>Megaphylogeny resolves global patterns of mushroom evolution.</title>
        <authorList>
            <person name="Varga T."/>
            <person name="Krizsan K."/>
            <person name="Foldi C."/>
            <person name="Dima B."/>
            <person name="Sanchez-Garcia M."/>
            <person name="Sanchez-Ramirez S."/>
            <person name="Szollosi G.J."/>
            <person name="Szarkandi J.G."/>
            <person name="Papp V."/>
            <person name="Albert L."/>
            <person name="Andreopoulos W."/>
            <person name="Angelini C."/>
            <person name="Antonin V."/>
            <person name="Barry K.W."/>
            <person name="Bougher N.L."/>
            <person name="Buchanan P."/>
            <person name="Buyck B."/>
            <person name="Bense V."/>
            <person name="Catcheside P."/>
            <person name="Chovatia M."/>
            <person name="Cooper J."/>
            <person name="Damon W."/>
            <person name="Desjardin D."/>
            <person name="Finy P."/>
            <person name="Geml J."/>
            <person name="Haridas S."/>
            <person name="Hughes K."/>
            <person name="Justo A."/>
            <person name="Karasinski D."/>
            <person name="Kautmanova I."/>
            <person name="Kiss B."/>
            <person name="Kocsube S."/>
            <person name="Kotiranta H."/>
            <person name="LaButti K.M."/>
            <person name="Lechner B.E."/>
            <person name="Liimatainen K."/>
            <person name="Lipzen A."/>
            <person name="Lukacs Z."/>
            <person name="Mihaltcheva S."/>
            <person name="Morgado L.N."/>
            <person name="Niskanen T."/>
            <person name="Noordeloos M.E."/>
            <person name="Ohm R.A."/>
            <person name="Ortiz-Santana B."/>
            <person name="Ovrebo C."/>
            <person name="Racz N."/>
            <person name="Riley R."/>
            <person name="Savchenko A."/>
            <person name="Shiryaev A."/>
            <person name="Soop K."/>
            <person name="Spirin V."/>
            <person name="Szebenyi C."/>
            <person name="Tomsovsky M."/>
            <person name="Tulloss R.E."/>
            <person name="Uehling J."/>
            <person name="Grigoriev I.V."/>
            <person name="Vagvolgyi C."/>
            <person name="Papp T."/>
            <person name="Martin F.M."/>
            <person name="Miettinen O."/>
            <person name="Hibbett D.S."/>
            <person name="Nagy L.G."/>
        </authorList>
    </citation>
    <scope>NUCLEOTIDE SEQUENCE [LARGE SCALE GENOMIC DNA]</scope>
    <source>
        <strain evidence="4 5">CBS 309.79</strain>
    </source>
</reference>
<keyword evidence="2" id="KW-0472">Membrane</keyword>
<evidence type="ECO:0000256" key="2">
    <source>
        <dbReference type="SAM" id="Phobius"/>
    </source>
</evidence>
<gene>
    <name evidence="4" type="ORF">BDV98DRAFT_208532</name>
</gene>
<feature type="domain" description="SMODS and SLOG-associating 2TM effector" evidence="3">
    <location>
        <begin position="17"/>
        <end position="125"/>
    </location>
</feature>
<dbReference type="Pfam" id="PF18142">
    <property type="entry name" value="SLATT_fungal"/>
    <property type="match status" value="1"/>
</dbReference>
<keyword evidence="2" id="KW-0812">Transmembrane</keyword>
<dbReference type="NCBIfam" id="NF033635">
    <property type="entry name" value="SLATT_fungal"/>
    <property type="match status" value="1"/>
</dbReference>
<organism evidence="4 5">
    <name type="scientific">Pterulicium gracile</name>
    <dbReference type="NCBI Taxonomy" id="1884261"/>
    <lineage>
        <taxon>Eukaryota</taxon>
        <taxon>Fungi</taxon>
        <taxon>Dikarya</taxon>
        <taxon>Basidiomycota</taxon>
        <taxon>Agaricomycotina</taxon>
        <taxon>Agaricomycetes</taxon>
        <taxon>Agaricomycetidae</taxon>
        <taxon>Agaricales</taxon>
        <taxon>Pleurotineae</taxon>
        <taxon>Pterulaceae</taxon>
        <taxon>Pterulicium</taxon>
    </lineage>
</organism>
<dbReference type="AlphaFoldDB" id="A0A5C3Q8H9"/>
<protein>
    <recommendedName>
        <fullName evidence="3">SMODS and SLOG-associating 2TM effector domain-containing protein</fullName>
    </recommendedName>
</protein>
<feature type="transmembrane region" description="Helical" evidence="2">
    <location>
        <begin position="34"/>
        <end position="57"/>
    </location>
</feature>
<dbReference type="STRING" id="1884261.A0A5C3Q8H9"/>
<dbReference type="Proteomes" id="UP000305067">
    <property type="component" value="Unassembled WGS sequence"/>
</dbReference>
<evidence type="ECO:0000256" key="1">
    <source>
        <dbReference type="SAM" id="MobiDB-lite"/>
    </source>
</evidence>
<evidence type="ECO:0000259" key="3">
    <source>
        <dbReference type="Pfam" id="PF18142"/>
    </source>
</evidence>
<keyword evidence="2" id="KW-1133">Transmembrane helix</keyword>